<comment type="caution">
    <text evidence="1">The sequence shown here is derived from an EMBL/GenBank/DDBJ whole genome shotgun (WGS) entry which is preliminary data.</text>
</comment>
<dbReference type="EMBL" id="JANJQO010000479">
    <property type="protein sequence ID" value="KAJ2977360.1"/>
    <property type="molecule type" value="Genomic_DNA"/>
</dbReference>
<proteinExistence type="predicted"/>
<gene>
    <name evidence="1" type="ORF">NQ176_g4415</name>
</gene>
<evidence type="ECO:0000313" key="2">
    <source>
        <dbReference type="Proteomes" id="UP001143910"/>
    </source>
</evidence>
<name>A0ACC1NDH2_9HYPO</name>
<evidence type="ECO:0000313" key="1">
    <source>
        <dbReference type="EMBL" id="KAJ2977360.1"/>
    </source>
</evidence>
<sequence length="302" mass="33456">MTSSNQYLITFGPHSNCTFQLCTIEQTVYGYRPSLPANVTFAGLFSLAMIVHIILGLRWKMPWFMWCMILGCLHEVTGYVGRIIMWNNPWSFAGFIIQIICITQAPVFYCAAIYVTLGKAIDYCAPELRRFSSKFFVWIFLPCDIISLALQGAGGSLSATTSGASKIGVNIALAGLIFQIITMMGFCILFGDYTVRYLCSTMRSVSRTDGLFLGFLTLAVLTILARCIFRADELRNGYGGSTVKNEGLFIGLEGVLVVIAVFALCVGHPGFLVQPRLQMYLQPHKEREVTTAVTVPLITQQK</sequence>
<organism evidence="1 2">
    <name type="scientific">Zarea fungicola</name>
    <dbReference type="NCBI Taxonomy" id="93591"/>
    <lineage>
        <taxon>Eukaryota</taxon>
        <taxon>Fungi</taxon>
        <taxon>Dikarya</taxon>
        <taxon>Ascomycota</taxon>
        <taxon>Pezizomycotina</taxon>
        <taxon>Sordariomycetes</taxon>
        <taxon>Hypocreomycetidae</taxon>
        <taxon>Hypocreales</taxon>
        <taxon>Cordycipitaceae</taxon>
        <taxon>Zarea</taxon>
    </lineage>
</organism>
<protein>
    <submittedName>
        <fullName evidence="1">Uncharacterized protein</fullName>
    </submittedName>
</protein>
<dbReference type="Proteomes" id="UP001143910">
    <property type="component" value="Unassembled WGS sequence"/>
</dbReference>
<accession>A0ACC1NDH2</accession>
<reference evidence="1" key="1">
    <citation type="submission" date="2022-08" db="EMBL/GenBank/DDBJ databases">
        <title>Genome Sequence of Lecanicillium fungicola.</title>
        <authorList>
            <person name="Buettner E."/>
        </authorList>
    </citation>
    <scope>NUCLEOTIDE SEQUENCE</scope>
    <source>
        <strain evidence="1">Babe33</strain>
    </source>
</reference>
<keyword evidence="2" id="KW-1185">Reference proteome</keyword>